<name>A0A3P7JDC3_STRVU</name>
<keyword evidence="1" id="KW-0812">Transmembrane</keyword>
<reference evidence="2 3" key="1">
    <citation type="submission" date="2018-11" db="EMBL/GenBank/DDBJ databases">
        <authorList>
            <consortium name="Pathogen Informatics"/>
        </authorList>
    </citation>
    <scope>NUCLEOTIDE SEQUENCE [LARGE SCALE GENOMIC DNA]</scope>
</reference>
<protein>
    <recommendedName>
        <fullName evidence="4">Major facilitator superfamily (MFS) profile domain-containing protein</fullName>
    </recommendedName>
</protein>
<dbReference type="Gene3D" id="1.20.1250.20">
    <property type="entry name" value="MFS general substrate transporter like domains"/>
    <property type="match status" value="1"/>
</dbReference>
<keyword evidence="1" id="KW-0472">Membrane</keyword>
<dbReference type="OrthoDB" id="3936150at2759"/>
<feature type="transmembrane region" description="Helical" evidence="1">
    <location>
        <begin position="17"/>
        <end position="39"/>
    </location>
</feature>
<dbReference type="EMBL" id="UYYB01124111">
    <property type="protein sequence ID" value="VDM83590.1"/>
    <property type="molecule type" value="Genomic_DNA"/>
</dbReference>
<accession>A0A3P7JDC3</accession>
<evidence type="ECO:0000313" key="2">
    <source>
        <dbReference type="EMBL" id="VDM83590.1"/>
    </source>
</evidence>
<proteinExistence type="predicted"/>
<sequence length="69" mass="7478">MLYYGLTIKSDIGGGSLYLNFAMSALVEIPAVFVVYFLIDRIGRRRVVGGTLLIAGISLLLNWVIGETG</sequence>
<feature type="transmembrane region" description="Helical" evidence="1">
    <location>
        <begin position="46"/>
        <end position="65"/>
    </location>
</feature>
<dbReference type="AlphaFoldDB" id="A0A3P7JDC3"/>
<dbReference type="InterPro" id="IPR036259">
    <property type="entry name" value="MFS_trans_sf"/>
</dbReference>
<keyword evidence="1" id="KW-1133">Transmembrane helix</keyword>
<evidence type="ECO:0000256" key="1">
    <source>
        <dbReference type="SAM" id="Phobius"/>
    </source>
</evidence>
<keyword evidence="3" id="KW-1185">Reference proteome</keyword>
<organism evidence="2 3">
    <name type="scientific">Strongylus vulgaris</name>
    <name type="common">Blood worm</name>
    <dbReference type="NCBI Taxonomy" id="40348"/>
    <lineage>
        <taxon>Eukaryota</taxon>
        <taxon>Metazoa</taxon>
        <taxon>Ecdysozoa</taxon>
        <taxon>Nematoda</taxon>
        <taxon>Chromadorea</taxon>
        <taxon>Rhabditida</taxon>
        <taxon>Rhabditina</taxon>
        <taxon>Rhabditomorpha</taxon>
        <taxon>Strongyloidea</taxon>
        <taxon>Strongylidae</taxon>
        <taxon>Strongylus</taxon>
    </lineage>
</organism>
<dbReference type="SUPFAM" id="SSF103473">
    <property type="entry name" value="MFS general substrate transporter"/>
    <property type="match status" value="1"/>
</dbReference>
<evidence type="ECO:0000313" key="3">
    <source>
        <dbReference type="Proteomes" id="UP000270094"/>
    </source>
</evidence>
<gene>
    <name evidence="2" type="ORF">SVUK_LOCUS18588</name>
</gene>
<evidence type="ECO:0008006" key="4">
    <source>
        <dbReference type="Google" id="ProtNLM"/>
    </source>
</evidence>
<dbReference type="Proteomes" id="UP000270094">
    <property type="component" value="Unassembled WGS sequence"/>
</dbReference>